<feature type="compositionally biased region" description="Low complexity" evidence="1">
    <location>
        <begin position="96"/>
        <end position="116"/>
    </location>
</feature>
<feature type="compositionally biased region" description="Basic residues" evidence="1">
    <location>
        <begin position="68"/>
        <end position="82"/>
    </location>
</feature>
<reference evidence="2" key="2">
    <citation type="submission" date="2024-10" db="UniProtKB">
        <authorList>
            <consortium name="EnsemblProtists"/>
        </authorList>
    </citation>
    <scope>IDENTIFICATION</scope>
</reference>
<dbReference type="EnsemblProtists" id="EOD40019">
    <property type="protein sequence ID" value="EOD40019"/>
    <property type="gene ID" value="EMIHUDRAFT_361228"/>
</dbReference>
<evidence type="ECO:0000313" key="2">
    <source>
        <dbReference type="EnsemblProtists" id="EOD40019"/>
    </source>
</evidence>
<dbReference type="GeneID" id="17285290"/>
<dbReference type="KEGG" id="ehx:EMIHUDRAFT_361228"/>
<sequence>MVEEPLCAGDLTCRQPQRRSSFERERLSTGDISVQRAQRQQRRSFDLAQQQQRRSFEESLRVQQQRRSSQRSRRSSHGRVSRRTSERWRLAVAGWGSVRQSSCSEGSSRSSQVTSESEAKRCSGSGVEAEAAPAEPVSEAPPAPPTESAAAARERMERMERIEQAQWARLEKERMEAIEQAQWAMAEEEDDEAPEVLESSSESCLGLFLAGAAGAGAEEQSPA</sequence>
<protein>
    <submittedName>
        <fullName evidence="2">Uncharacterized protein</fullName>
    </submittedName>
</protein>
<organism evidence="2 3">
    <name type="scientific">Emiliania huxleyi (strain CCMP1516)</name>
    <dbReference type="NCBI Taxonomy" id="280463"/>
    <lineage>
        <taxon>Eukaryota</taxon>
        <taxon>Haptista</taxon>
        <taxon>Haptophyta</taxon>
        <taxon>Prymnesiophyceae</taxon>
        <taxon>Isochrysidales</taxon>
        <taxon>Noelaerhabdaceae</taxon>
        <taxon>Emiliania</taxon>
    </lineage>
</organism>
<evidence type="ECO:0000256" key="1">
    <source>
        <dbReference type="SAM" id="MobiDB-lite"/>
    </source>
</evidence>
<name>A0A0D3KW84_EMIH1</name>
<evidence type="ECO:0000313" key="3">
    <source>
        <dbReference type="Proteomes" id="UP000013827"/>
    </source>
</evidence>
<feature type="compositionally biased region" description="Low complexity" evidence="1">
    <location>
        <begin position="127"/>
        <end position="138"/>
    </location>
</feature>
<dbReference type="PaxDb" id="2903-EOD40019"/>
<dbReference type="Proteomes" id="UP000013827">
    <property type="component" value="Unassembled WGS sequence"/>
</dbReference>
<dbReference type="HOGENOM" id="CLU_1242066_0_0_1"/>
<dbReference type="AlphaFoldDB" id="A0A0D3KW84"/>
<accession>A0A0D3KW84</accession>
<feature type="region of interest" description="Disordered" evidence="1">
    <location>
        <begin position="18"/>
        <end position="157"/>
    </location>
</feature>
<reference evidence="3" key="1">
    <citation type="journal article" date="2013" name="Nature">
        <title>Pan genome of the phytoplankton Emiliania underpins its global distribution.</title>
        <authorList>
            <person name="Read B.A."/>
            <person name="Kegel J."/>
            <person name="Klute M.J."/>
            <person name="Kuo A."/>
            <person name="Lefebvre S.C."/>
            <person name="Maumus F."/>
            <person name="Mayer C."/>
            <person name="Miller J."/>
            <person name="Monier A."/>
            <person name="Salamov A."/>
            <person name="Young J."/>
            <person name="Aguilar M."/>
            <person name="Claverie J.M."/>
            <person name="Frickenhaus S."/>
            <person name="Gonzalez K."/>
            <person name="Herman E.K."/>
            <person name="Lin Y.C."/>
            <person name="Napier J."/>
            <person name="Ogata H."/>
            <person name="Sarno A.F."/>
            <person name="Shmutz J."/>
            <person name="Schroeder D."/>
            <person name="de Vargas C."/>
            <person name="Verret F."/>
            <person name="von Dassow P."/>
            <person name="Valentin K."/>
            <person name="Van de Peer Y."/>
            <person name="Wheeler G."/>
            <person name="Dacks J.B."/>
            <person name="Delwiche C.F."/>
            <person name="Dyhrman S.T."/>
            <person name="Glockner G."/>
            <person name="John U."/>
            <person name="Richards T."/>
            <person name="Worden A.Z."/>
            <person name="Zhang X."/>
            <person name="Grigoriev I.V."/>
            <person name="Allen A.E."/>
            <person name="Bidle K."/>
            <person name="Borodovsky M."/>
            <person name="Bowler C."/>
            <person name="Brownlee C."/>
            <person name="Cock J.M."/>
            <person name="Elias M."/>
            <person name="Gladyshev V.N."/>
            <person name="Groth M."/>
            <person name="Guda C."/>
            <person name="Hadaegh A."/>
            <person name="Iglesias-Rodriguez M.D."/>
            <person name="Jenkins J."/>
            <person name="Jones B.M."/>
            <person name="Lawson T."/>
            <person name="Leese F."/>
            <person name="Lindquist E."/>
            <person name="Lobanov A."/>
            <person name="Lomsadze A."/>
            <person name="Malik S.B."/>
            <person name="Marsh M.E."/>
            <person name="Mackinder L."/>
            <person name="Mock T."/>
            <person name="Mueller-Roeber B."/>
            <person name="Pagarete A."/>
            <person name="Parker M."/>
            <person name="Probert I."/>
            <person name="Quesneville H."/>
            <person name="Raines C."/>
            <person name="Rensing S.A."/>
            <person name="Riano-Pachon D.M."/>
            <person name="Richier S."/>
            <person name="Rokitta S."/>
            <person name="Shiraiwa Y."/>
            <person name="Soanes D.M."/>
            <person name="van der Giezen M."/>
            <person name="Wahlund T.M."/>
            <person name="Williams B."/>
            <person name="Wilson W."/>
            <person name="Wolfe G."/>
            <person name="Wurch L.L."/>
        </authorList>
    </citation>
    <scope>NUCLEOTIDE SEQUENCE</scope>
</reference>
<dbReference type="RefSeq" id="XP_005792448.1">
    <property type="nucleotide sequence ID" value="XM_005792391.1"/>
</dbReference>
<proteinExistence type="predicted"/>
<keyword evidence="3" id="KW-1185">Reference proteome</keyword>